<feature type="compositionally biased region" description="Low complexity" evidence="1">
    <location>
        <begin position="1"/>
        <end position="12"/>
    </location>
</feature>
<accession>A0AAD6THJ1</accession>
<dbReference type="InterPro" id="IPR036047">
    <property type="entry name" value="F-box-like_dom_sf"/>
</dbReference>
<sequence length="764" mass="85118">MQGRAGQRAGRAAGDGRGKWKGRPLLINNRQHYQICVICINSFPPTQFLVFTAAPGCPRKGFRASVVHTRRDSALTGHCTVLKGPNGGAKFWRARNRRAALPRARSRHDQCAPQRRRTKGTRLGRDDVYLASTAMAMTGPRIHRKSDGKREKLQGAPSDAFIWAQLVNLVPAARWIEDAGAEVLREDHKFRGDSEFEDGYLACCRRKGRQTDHFCCKERAAARTRTEKEDGGKILLPWWGGESQELVIQPRPPRAEMLCLLDLNYDVLLRIFSFLDVSSLLQSALVSSACNRLAQSKQVWLAIVLDLGCRHLLDLPPRDALLRFSTAQLIDEVKRAVFGPRTWAADSSSAPTVRRQMRITMSSPPSEPTLLSGDKHLLVQRGTGCEIWDFADGRRIWARDDILHSQVVAQPVHDGTGILITLCTGQALIFTLDPALMDCKLLVQVSILDLGTNSERSMPPIQLPPTFLDFSDPVIADEGGRRALPRGSPGQMEGVNICTPRLFSRAGSQALTKGGATSDVVFYPSGLIDPHWQPFDSPALAREAQVPIRIEPIILHQTAYPVLPGRRTPLMSVQDCPLHCGSYAVTTHTASVRRLPAGNAESRQPAFHRFRLTLPTSASEPPTWEPISGGGTVDCVLIDLFTYSGYGLSFSCVARRQVPRRICRPTTRPGENTAECTWIVPLPEKHPSSVSLSPETDRRNGWTERPQQLIQECVSTFRFPMPLQGNRQWRHYHPRHFDGTVKAMAGRPTLNSRRKVAKAWFNRK</sequence>
<name>A0AAD6THJ1_9AGAR</name>
<feature type="region of interest" description="Disordered" evidence="1">
    <location>
        <begin position="1"/>
        <end position="22"/>
    </location>
</feature>
<feature type="domain" description="F-box" evidence="2">
    <location>
        <begin position="257"/>
        <end position="303"/>
    </location>
</feature>
<gene>
    <name evidence="3" type="ORF">C8F04DRAFT_1174803</name>
</gene>
<dbReference type="SMART" id="SM00256">
    <property type="entry name" value="FBOX"/>
    <property type="match status" value="1"/>
</dbReference>
<proteinExistence type="predicted"/>
<comment type="caution">
    <text evidence="3">The sequence shown here is derived from an EMBL/GenBank/DDBJ whole genome shotgun (WGS) entry which is preliminary data.</text>
</comment>
<reference evidence="3" key="1">
    <citation type="submission" date="2023-03" db="EMBL/GenBank/DDBJ databases">
        <title>Massive genome expansion in bonnet fungi (Mycena s.s.) driven by repeated elements and novel gene families across ecological guilds.</title>
        <authorList>
            <consortium name="Lawrence Berkeley National Laboratory"/>
            <person name="Harder C.B."/>
            <person name="Miyauchi S."/>
            <person name="Viragh M."/>
            <person name="Kuo A."/>
            <person name="Thoen E."/>
            <person name="Andreopoulos B."/>
            <person name="Lu D."/>
            <person name="Skrede I."/>
            <person name="Drula E."/>
            <person name="Henrissat B."/>
            <person name="Morin E."/>
            <person name="Kohler A."/>
            <person name="Barry K."/>
            <person name="LaButti K."/>
            <person name="Morin E."/>
            <person name="Salamov A."/>
            <person name="Lipzen A."/>
            <person name="Mereny Z."/>
            <person name="Hegedus B."/>
            <person name="Baldrian P."/>
            <person name="Stursova M."/>
            <person name="Weitz H."/>
            <person name="Taylor A."/>
            <person name="Grigoriev I.V."/>
            <person name="Nagy L.G."/>
            <person name="Martin F."/>
            <person name="Kauserud H."/>
        </authorList>
    </citation>
    <scope>NUCLEOTIDE SEQUENCE</scope>
    <source>
        <strain evidence="3">CBHHK200</strain>
    </source>
</reference>
<dbReference type="SUPFAM" id="SSF81383">
    <property type="entry name" value="F-box domain"/>
    <property type="match status" value="1"/>
</dbReference>
<evidence type="ECO:0000313" key="4">
    <source>
        <dbReference type="Proteomes" id="UP001218188"/>
    </source>
</evidence>
<evidence type="ECO:0000313" key="3">
    <source>
        <dbReference type="EMBL" id="KAJ7044373.1"/>
    </source>
</evidence>
<dbReference type="EMBL" id="JARJCM010000007">
    <property type="protein sequence ID" value="KAJ7044373.1"/>
    <property type="molecule type" value="Genomic_DNA"/>
</dbReference>
<evidence type="ECO:0000259" key="2">
    <source>
        <dbReference type="PROSITE" id="PS50181"/>
    </source>
</evidence>
<organism evidence="3 4">
    <name type="scientific">Mycena alexandri</name>
    <dbReference type="NCBI Taxonomy" id="1745969"/>
    <lineage>
        <taxon>Eukaryota</taxon>
        <taxon>Fungi</taxon>
        <taxon>Dikarya</taxon>
        <taxon>Basidiomycota</taxon>
        <taxon>Agaricomycotina</taxon>
        <taxon>Agaricomycetes</taxon>
        <taxon>Agaricomycetidae</taxon>
        <taxon>Agaricales</taxon>
        <taxon>Marasmiineae</taxon>
        <taxon>Mycenaceae</taxon>
        <taxon>Mycena</taxon>
    </lineage>
</organism>
<protein>
    <recommendedName>
        <fullName evidence="2">F-box domain-containing protein</fullName>
    </recommendedName>
</protein>
<dbReference type="InterPro" id="IPR001810">
    <property type="entry name" value="F-box_dom"/>
</dbReference>
<dbReference type="AlphaFoldDB" id="A0AAD6THJ1"/>
<dbReference type="Gene3D" id="1.20.1280.50">
    <property type="match status" value="1"/>
</dbReference>
<dbReference type="PROSITE" id="PS50181">
    <property type="entry name" value="FBOX"/>
    <property type="match status" value="1"/>
</dbReference>
<keyword evidence="4" id="KW-1185">Reference proteome</keyword>
<dbReference type="Pfam" id="PF00646">
    <property type="entry name" value="F-box"/>
    <property type="match status" value="1"/>
</dbReference>
<dbReference type="Proteomes" id="UP001218188">
    <property type="component" value="Unassembled WGS sequence"/>
</dbReference>
<evidence type="ECO:0000256" key="1">
    <source>
        <dbReference type="SAM" id="MobiDB-lite"/>
    </source>
</evidence>